<evidence type="ECO:0000313" key="3">
    <source>
        <dbReference type="Proteomes" id="UP000190888"/>
    </source>
</evidence>
<proteinExistence type="predicted"/>
<keyword evidence="3" id="KW-1185">Reference proteome</keyword>
<dbReference type="GO" id="GO:0005975">
    <property type="term" value="P:carbohydrate metabolic process"/>
    <property type="evidence" value="ECO:0007669"/>
    <property type="project" value="InterPro"/>
</dbReference>
<organism evidence="2 3">
    <name type="scientific">Sediminibacterium ginsengisoli</name>
    <dbReference type="NCBI Taxonomy" id="413434"/>
    <lineage>
        <taxon>Bacteria</taxon>
        <taxon>Pseudomonadati</taxon>
        <taxon>Bacteroidota</taxon>
        <taxon>Chitinophagia</taxon>
        <taxon>Chitinophagales</taxon>
        <taxon>Chitinophagaceae</taxon>
        <taxon>Sediminibacterium</taxon>
    </lineage>
</organism>
<dbReference type="SUPFAM" id="SSF52833">
    <property type="entry name" value="Thioredoxin-like"/>
    <property type="match status" value="1"/>
</dbReference>
<dbReference type="OrthoDB" id="9762614at2"/>
<dbReference type="Pfam" id="PF03190">
    <property type="entry name" value="Thioredox_DsbH"/>
    <property type="match status" value="1"/>
</dbReference>
<accession>A0A1T4JVI0</accession>
<dbReference type="RefSeq" id="WP_078829581.1">
    <property type="nucleotide sequence ID" value="NZ_FUWH01000001.1"/>
</dbReference>
<dbReference type="PIRSF" id="PIRSF006402">
    <property type="entry name" value="UCP006402_thioredoxin"/>
    <property type="match status" value="1"/>
</dbReference>
<dbReference type="AlphaFoldDB" id="A0A1T4JVI0"/>
<dbReference type="CDD" id="cd02955">
    <property type="entry name" value="SSP411"/>
    <property type="match status" value="1"/>
</dbReference>
<dbReference type="InterPro" id="IPR008928">
    <property type="entry name" value="6-hairpin_glycosidase_sf"/>
</dbReference>
<dbReference type="Proteomes" id="UP000190888">
    <property type="component" value="Unassembled WGS sequence"/>
</dbReference>
<dbReference type="Gene3D" id="1.50.10.20">
    <property type="match status" value="1"/>
</dbReference>
<evidence type="ECO:0000313" key="2">
    <source>
        <dbReference type="EMBL" id="SJZ34242.1"/>
    </source>
</evidence>
<sequence>MQYTNLLAHETSPYLLQHAHNPVNWYPWGEEALNKARAEDKPILVSIGYSACHWCHVMERESFESEAVATIMNERFINIKIDREERPDLDHIYMDAVQAMTGSGGWPLNVFLTPEGKPFYGGTYFPPRRAHNRASWTEVLEGVHKAYTENRDKIEDQAEQLTKHIEQTNAFGRTVGVQSEQDHALLQQIADNILKNADTEWGGFGAAPKFPQTFSIIYLLRHYHFSGQQEALDQALLSLDKMIDGGIYDQLGGGFARYSTDPEWLAPHFEKMLYDNALLVNAMSEAFQLTGNKKYERAIRETIGFVKRELTSPEKGFYSAIDADSEGVEGKFYTWQQSEIEALLGSDAPVFCRYYDISEAGNWEHTNILRVKKDPENFALQENRDINDINRILETGRKKLLEARELRPRPLLDDKQLCGWNALMITALAKAYAALGDPEYRSMAVSATGFLEKEFRRADGSWLHTFKQGHARIPAFLDDLAFLVQAYIHLQEITGNQEYLLKARELVEYLNLHFSEQDTGFYYYTHDGQQDVIVRKKEIYDGATPSANAVMASNILYISKIFNVFEWEERARQMIASLQKTIVGYPGSFGVWAASLQQLVNGTVEIAIVGAGAADHLSVVLRQFIPNKVIQASVKEQPEFPLLAGKKPAENGETRFYLCRDYACSDPLTDVVDFLAKV</sequence>
<dbReference type="EMBL" id="FUWH01000001">
    <property type="protein sequence ID" value="SJZ34242.1"/>
    <property type="molecule type" value="Genomic_DNA"/>
</dbReference>
<dbReference type="PANTHER" id="PTHR42899">
    <property type="entry name" value="SPERMATOGENESIS-ASSOCIATED PROTEIN 20"/>
    <property type="match status" value="1"/>
</dbReference>
<dbReference type="Gene3D" id="1.50.10.10">
    <property type="match status" value="1"/>
</dbReference>
<feature type="domain" description="Spermatogenesis-associated protein 20-like TRX" evidence="1">
    <location>
        <begin position="5"/>
        <end position="165"/>
    </location>
</feature>
<protein>
    <recommendedName>
        <fullName evidence="1">Spermatogenesis-associated protein 20-like TRX domain-containing protein</fullName>
    </recommendedName>
</protein>
<evidence type="ECO:0000259" key="1">
    <source>
        <dbReference type="Pfam" id="PF03190"/>
    </source>
</evidence>
<dbReference type="Gene3D" id="3.40.30.10">
    <property type="entry name" value="Glutaredoxin"/>
    <property type="match status" value="1"/>
</dbReference>
<dbReference type="InterPro" id="IPR036249">
    <property type="entry name" value="Thioredoxin-like_sf"/>
</dbReference>
<dbReference type="InterPro" id="IPR024705">
    <property type="entry name" value="Ssp411"/>
</dbReference>
<dbReference type="SUPFAM" id="SSF48208">
    <property type="entry name" value="Six-hairpin glycosidases"/>
    <property type="match status" value="1"/>
</dbReference>
<name>A0A1T4JVI0_9BACT</name>
<dbReference type="InterPro" id="IPR004879">
    <property type="entry name" value="Ssp411-like_TRX"/>
</dbReference>
<dbReference type="STRING" id="413434.SAMN04488132_101234"/>
<reference evidence="2 3" key="1">
    <citation type="submission" date="2017-02" db="EMBL/GenBank/DDBJ databases">
        <authorList>
            <person name="Peterson S.W."/>
        </authorList>
    </citation>
    <scope>NUCLEOTIDE SEQUENCE [LARGE SCALE GENOMIC DNA]</scope>
    <source>
        <strain evidence="2 3">DSM 22335</strain>
    </source>
</reference>
<dbReference type="InterPro" id="IPR012341">
    <property type="entry name" value="6hp_glycosidase-like_sf"/>
</dbReference>
<dbReference type="PANTHER" id="PTHR42899:SF1">
    <property type="entry name" value="SPERMATOGENESIS-ASSOCIATED PROTEIN 20"/>
    <property type="match status" value="1"/>
</dbReference>
<gene>
    <name evidence="2" type="ORF">SAMN04488132_101234</name>
</gene>